<evidence type="ECO:0000256" key="2">
    <source>
        <dbReference type="ARBA" id="ARBA00023015"/>
    </source>
</evidence>
<reference evidence="8 9" key="1">
    <citation type="submission" date="2024-07" db="EMBL/GenBank/DDBJ databases">
        <title>Section-level genome sequencing and comparative genomics of Aspergillus sections Usti and Cavernicolus.</title>
        <authorList>
            <consortium name="Lawrence Berkeley National Laboratory"/>
            <person name="Nybo J.L."/>
            <person name="Vesth T.C."/>
            <person name="Theobald S."/>
            <person name="Frisvad J.C."/>
            <person name="Larsen T.O."/>
            <person name="Kjaerboelling I."/>
            <person name="Rothschild-Mancinelli K."/>
            <person name="Lyhne E.K."/>
            <person name="Kogle M.E."/>
            <person name="Barry K."/>
            <person name="Clum A."/>
            <person name="Na H."/>
            <person name="Ledsgaard L."/>
            <person name="Lin J."/>
            <person name="Lipzen A."/>
            <person name="Kuo A."/>
            <person name="Riley R."/>
            <person name="Mondo S."/>
            <person name="Labutti K."/>
            <person name="Haridas S."/>
            <person name="Pangalinan J."/>
            <person name="Salamov A.A."/>
            <person name="Simmons B.A."/>
            <person name="Magnuson J.K."/>
            <person name="Chen J."/>
            <person name="Drula E."/>
            <person name="Henrissat B."/>
            <person name="Wiebenga A."/>
            <person name="Lubbers R.J."/>
            <person name="Gomes A.C."/>
            <person name="Makela M.R."/>
            <person name="Stajich J."/>
            <person name="Grigoriev I.V."/>
            <person name="Mortensen U.H."/>
            <person name="De Vries R.P."/>
            <person name="Baker S.E."/>
            <person name="Andersen M.R."/>
        </authorList>
    </citation>
    <scope>NUCLEOTIDE SEQUENCE [LARGE SCALE GENOMIC DNA]</scope>
    <source>
        <strain evidence="8 9">CBS 209.92</strain>
    </source>
</reference>
<evidence type="ECO:0000259" key="7">
    <source>
        <dbReference type="PROSITE" id="PS50048"/>
    </source>
</evidence>
<feature type="compositionally biased region" description="Basic and acidic residues" evidence="6">
    <location>
        <begin position="81"/>
        <end position="90"/>
    </location>
</feature>
<dbReference type="CDD" id="cd12148">
    <property type="entry name" value="fungal_TF_MHR"/>
    <property type="match status" value="1"/>
</dbReference>
<feature type="compositionally biased region" description="Pro residues" evidence="6">
    <location>
        <begin position="21"/>
        <end position="33"/>
    </location>
</feature>
<dbReference type="Proteomes" id="UP001610563">
    <property type="component" value="Unassembled WGS sequence"/>
</dbReference>
<keyword evidence="5" id="KW-0539">Nucleus</keyword>
<feature type="compositionally biased region" description="Polar residues" evidence="6">
    <location>
        <begin position="637"/>
        <end position="648"/>
    </location>
</feature>
<dbReference type="PANTHER" id="PTHR47425">
    <property type="entry name" value="FARB-RELATED"/>
    <property type="match status" value="1"/>
</dbReference>
<dbReference type="InterPro" id="IPR007219">
    <property type="entry name" value="XnlR_reg_dom"/>
</dbReference>
<feature type="domain" description="Zn(2)-C6 fungal-type" evidence="7">
    <location>
        <begin position="42"/>
        <end position="74"/>
    </location>
</feature>
<keyword evidence="1" id="KW-0479">Metal-binding</keyword>
<dbReference type="PROSITE" id="PS50048">
    <property type="entry name" value="ZN2_CY6_FUNGAL_2"/>
    <property type="match status" value="1"/>
</dbReference>
<keyword evidence="3" id="KW-0238">DNA-binding</keyword>
<dbReference type="PANTHER" id="PTHR47425:SF2">
    <property type="entry name" value="FARB-RELATED"/>
    <property type="match status" value="1"/>
</dbReference>
<dbReference type="SUPFAM" id="SSF57701">
    <property type="entry name" value="Zn2/Cys6 DNA-binding domain"/>
    <property type="match status" value="1"/>
</dbReference>
<keyword evidence="2" id="KW-0805">Transcription regulation</keyword>
<evidence type="ECO:0000256" key="1">
    <source>
        <dbReference type="ARBA" id="ARBA00022723"/>
    </source>
</evidence>
<dbReference type="InterPro" id="IPR052761">
    <property type="entry name" value="Fungal_Detox/Toxin_TFs"/>
</dbReference>
<dbReference type="EMBL" id="JBFTWV010000007">
    <property type="protein sequence ID" value="KAL2799479.1"/>
    <property type="molecule type" value="Genomic_DNA"/>
</dbReference>
<evidence type="ECO:0000256" key="5">
    <source>
        <dbReference type="ARBA" id="ARBA00023242"/>
    </source>
</evidence>
<dbReference type="InterPro" id="IPR001138">
    <property type="entry name" value="Zn2Cys6_DnaBD"/>
</dbReference>
<evidence type="ECO:0000256" key="6">
    <source>
        <dbReference type="SAM" id="MobiDB-lite"/>
    </source>
</evidence>
<dbReference type="PROSITE" id="PS00463">
    <property type="entry name" value="ZN2_CY6_FUNGAL_1"/>
    <property type="match status" value="1"/>
</dbReference>
<feature type="compositionally biased region" description="Polar residues" evidence="6">
    <location>
        <begin position="95"/>
        <end position="122"/>
    </location>
</feature>
<dbReference type="CDD" id="cd00067">
    <property type="entry name" value="GAL4"/>
    <property type="match status" value="1"/>
</dbReference>
<feature type="region of interest" description="Disordered" evidence="6">
    <location>
        <begin position="626"/>
        <end position="650"/>
    </location>
</feature>
<evidence type="ECO:0000256" key="3">
    <source>
        <dbReference type="ARBA" id="ARBA00023125"/>
    </source>
</evidence>
<accession>A0ABR4GK91</accession>
<dbReference type="InterPro" id="IPR036864">
    <property type="entry name" value="Zn2-C6_fun-type_DNA-bd_sf"/>
</dbReference>
<dbReference type="Pfam" id="PF00172">
    <property type="entry name" value="Zn_clus"/>
    <property type="match status" value="1"/>
</dbReference>
<comment type="caution">
    <text evidence="8">The sequence shown here is derived from an EMBL/GenBank/DDBJ whole genome shotgun (WGS) entry which is preliminary data.</text>
</comment>
<organism evidence="8 9">
    <name type="scientific">Aspergillus keveii</name>
    <dbReference type="NCBI Taxonomy" id="714993"/>
    <lineage>
        <taxon>Eukaryota</taxon>
        <taxon>Fungi</taxon>
        <taxon>Dikarya</taxon>
        <taxon>Ascomycota</taxon>
        <taxon>Pezizomycotina</taxon>
        <taxon>Eurotiomycetes</taxon>
        <taxon>Eurotiomycetidae</taxon>
        <taxon>Eurotiales</taxon>
        <taxon>Aspergillaceae</taxon>
        <taxon>Aspergillus</taxon>
        <taxon>Aspergillus subgen. Nidulantes</taxon>
    </lineage>
</organism>
<sequence length="704" mass="79385">MSQGVPQTSSSSFKPASHVPPLQPPAPGRPNPRPTQRRAAQACLQCRMRKVRCDVMLRTPPCTNCSLDGVECKIVSSFRRRPPEREKQEIAHISPAQSSRSHTGSLGESQANLSEASPTLQHSAHGPYSDFQSRADSALTHPPRPDRDDYLQTVLSSSNGEKRFSASQGRAIAIPDNYAQRNSARPSSRNQTHYQKDTYLPDYIQSFLVPRPEDLEYLHGRGVFVLLPFDLQVLVLDQFEQFIYPMVPIFDIVRFRHAMCGSDQVHKIPLILYHAVMFLGLGIMENDLILRYLYAPMMSAREAFYQKTKALYDLNVEHDRMVLCQISILLVERTDIRDPKNFIFWIGNAISHAHDIKLYRQDSDPPSAGEQNWRKIMWWTILIKECILCMGFPQPPRVWPFGTPMLTMRDFALPDAGASGVNIDIQALQSPSSALALIYIFTAKMFNQMYFNLQTIHEEIGGFSGRPFSGPLISQRHRMRQLLFSWYSEVPPGWWMRNLVESGVVDTQPSLAWAVAITEFTKPEFMAGHVPQIGYNWQPLQQAANGMIDVVERALSCNIAQFFPPSFLHPTFMAAAVQFRDANSRDPDIRQRGLHRIGVCVEIAQCLQKRYPSLSETVSKMEQALKTRQARLAPEQQDATSASESQPSLMPIPASNLAEMAPHSYLSGNGSGWETNDPKAPEYGAMYLDISAQVFDWALADLGV</sequence>
<keyword evidence="9" id="KW-1185">Reference proteome</keyword>
<proteinExistence type="predicted"/>
<feature type="region of interest" description="Disordered" evidence="6">
    <location>
        <begin position="81"/>
        <end position="151"/>
    </location>
</feature>
<dbReference type="SMART" id="SM00066">
    <property type="entry name" value="GAL4"/>
    <property type="match status" value="1"/>
</dbReference>
<evidence type="ECO:0000256" key="4">
    <source>
        <dbReference type="ARBA" id="ARBA00023163"/>
    </source>
</evidence>
<dbReference type="Pfam" id="PF04082">
    <property type="entry name" value="Fungal_trans"/>
    <property type="match status" value="1"/>
</dbReference>
<protein>
    <recommendedName>
        <fullName evidence="7">Zn(2)-C6 fungal-type domain-containing protein</fullName>
    </recommendedName>
</protein>
<feature type="compositionally biased region" description="Polar residues" evidence="6">
    <location>
        <begin position="1"/>
        <end position="14"/>
    </location>
</feature>
<evidence type="ECO:0000313" key="8">
    <source>
        <dbReference type="EMBL" id="KAL2799479.1"/>
    </source>
</evidence>
<feature type="region of interest" description="Disordered" evidence="6">
    <location>
        <begin position="1"/>
        <end position="37"/>
    </location>
</feature>
<gene>
    <name evidence="8" type="ORF">BJX66DRAFT_292977</name>
</gene>
<evidence type="ECO:0000313" key="9">
    <source>
        <dbReference type="Proteomes" id="UP001610563"/>
    </source>
</evidence>
<keyword evidence="4" id="KW-0804">Transcription</keyword>
<dbReference type="Gene3D" id="4.10.240.10">
    <property type="entry name" value="Zn(2)-C6 fungal-type DNA-binding domain"/>
    <property type="match status" value="1"/>
</dbReference>
<name>A0ABR4GK91_9EURO</name>